<sequence>MNTLVVTQLQEVIGSDVPCKVHKNITLFQILVNNALEVALGHLHIYKVNGREFLLEGIQPVLVLVHNRDVARAKFEMLYIKIWHRRTNATAPHLEDTPVFKIHREIGLVNIVLIVPIVLVSHFIHLCTQIFFNEPSFL</sequence>
<proteinExistence type="predicted"/>
<dbReference type="Proteomes" id="UP000246715">
    <property type="component" value="Segment"/>
</dbReference>
<reference evidence="2 3" key="1">
    <citation type="journal article" date="2007" name="Virology">
        <title>Sequence and annotation of the 314-kb MT325 and the 321-kb FR483 viruses that infect Chlorella Pbi.</title>
        <authorList>
            <person name="Fitzgerald L.A."/>
            <person name="Graves M.V."/>
            <person name="Li X."/>
            <person name="Feldblyum T."/>
            <person name="Hartigan J."/>
            <person name="Van Etten J.L."/>
        </authorList>
    </citation>
    <scope>NUCLEOTIDE SEQUENCE [LARGE SCALE GENOMIC DNA]</scope>
    <source>
        <strain evidence="2 3">MT325</strain>
    </source>
</reference>
<keyword evidence="1" id="KW-0812">Transmembrane</keyword>
<organismHost>
    <name type="scientific">Paramecium bursaria</name>
    <dbReference type="NCBI Taxonomy" id="74790"/>
</organismHost>
<evidence type="ECO:0000313" key="2">
    <source>
        <dbReference type="EMBL" id="ABT13790.1"/>
    </source>
</evidence>
<gene>
    <name evidence="2" type="primary">m236R</name>
    <name evidence="2" type="ORF">MT325_m236R</name>
</gene>
<organism evidence="2 3">
    <name type="scientific">Paramecium bursaria Chlorella virus MT325</name>
    <name type="common">PBCV-MT325</name>
    <dbReference type="NCBI Taxonomy" id="346932"/>
    <lineage>
        <taxon>Viruses</taxon>
        <taxon>Varidnaviria</taxon>
        <taxon>Bamfordvirae</taxon>
        <taxon>Nucleocytoviricota</taxon>
        <taxon>Megaviricetes</taxon>
        <taxon>Algavirales</taxon>
        <taxon>Phycodnaviridae</taxon>
        <taxon>Chlorovirus</taxon>
        <taxon>Chlorovirus conductrix</taxon>
        <taxon>Paramecium bursaria Chlorella virus A1</taxon>
    </lineage>
</organism>
<feature type="transmembrane region" description="Helical" evidence="1">
    <location>
        <begin position="108"/>
        <end position="132"/>
    </location>
</feature>
<evidence type="ECO:0000313" key="3">
    <source>
        <dbReference type="Proteomes" id="UP000246715"/>
    </source>
</evidence>
<name>A7ITW6_PBCVM</name>
<accession>A7ITW6</accession>
<keyword evidence="1" id="KW-0472">Membrane</keyword>
<dbReference type="EMBL" id="DQ491001">
    <property type="protein sequence ID" value="ABT13790.1"/>
    <property type="molecule type" value="Genomic_DNA"/>
</dbReference>
<evidence type="ECO:0000256" key="1">
    <source>
        <dbReference type="SAM" id="Phobius"/>
    </source>
</evidence>
<protein>
    <submittedName>
        <fullName evidence="2">Uncharacterized protein m236R</fullName>
    </submittedName>
</protein>
<keyword evidence="1" id="KW-1133">Transmembrane helix</keyword>